<dbReference type="PANTHER" id="PTHR43775">
    <property type="entry name" value="FATTY ACID SYNTHASE"/>
    <property type="match status" value="1"/>
</dbReference>
<accession>Q08MN4</accession>
<keyword evidence="4" id="KW-0012">Acyltransferase</keyword>
<organism evidence="4 5">
    <name type="scientific">Stigmatella aurantiaca (strain DW4/3-1)</name>
    <dbReference type="NCBI Taxonomy" id="378806"/>
    <lineage>
        <taxon>Bacteria</taxon>
        <taxon>Pseudomonadati</taxon>
        <taxon>Myxococcota</taxon>
        <taxon>Myxococcia</taxon>
        <taxon>Myxococcales</taxon>
        <taxon>Cystobacterineae</taxon>
        <taxon>Archangiaceae</taxon>
        <taxon>Stigmatella</taxon>
    </lineage>
</organism>
<name>Q08MN4_STIAD</name>
<dbReference type="InterPro" id="IPR036736">
    <property type="entry name" value="ACP-like_sf"/>
</dbReference>
<dbReference type="Gene3D" id="3.40.47.10">
    <property type="match status" value="1"/>
</dbReference>
<feature type="domain" description="Carrier" evidence="3">
    <location>
        <begin position="8"/>
        <end position="85"/>
    </location>
</feature>
<sequence>MRQAGSPSSPEALQSLVISLVAARTALPVRSIDVREPLSRHGLDSAGAMGLLAELSADLGRTLPATLLWEYPTIEALCGHLSGVEPAPAPRPGSVEDVLPGHEPIAIIGLACRFPGAPDAEAFWRLLREGEDAITEVPSERWDTGAFYDADPAVPGKMNTRWGGFIEGVDQ</sequence>
<dbReference type="GO" id="GO:0005737">
    <property type="term" value="C:cytoplasm"/>
    <property type="evidence" value="ECO:0007669"/>
    <property type="project" value="TreeGrafter"/>
</dbReference>
<keyword evidence="2" id="KW-0597">Phosphoprotein</keyword>
<dbReference type="SUPFAM" id="SSF53901">
    <property type="entry name" value="Thiolase-like"/>
    <property type="match status" value="1"/>
</dbReference>
<dbReference type="RefSeq" id="WP_002620290.1">
    <property type="nucleotide sequence ID" value="NZ_AAMD01000344.1"/>
</dbReference>
<feature type="non-terminal residue" evidence="4">
    <location>
        <position position="171"/>
    </location>
</feature>
<evidence type="ECO:0000259" key="3">
    <source>
        <dbReference type="PROSITE" id="PS50075"/>
    </source>
</evidence>
<dbReference type="InterPro" id="IPR050091">
    <property type="entry name" value="PKS_NRPS_Biosynth_Enz"/>
</dbReference>
<dbReference type="InterPro" id="IPR009081">
    <property type="entry name" value="PP-bd_ACP"/>
</dbReference>
<evidence type="ECO:0000256" key="1">
    <source>
        <dbReference type="ARBA" id="ARBA00022450"/>
    </source>
</evidence>
<dbReference type="InterPro" id="IPR014030">
    <property type="entry name" value="Ketoacyl_synth_N"/>
</dbReference>
<dbReference type="GO" id="GO:0004312">
    <property type="term" value="F:fatty acid synthase activity"/>
    <property type="evidence" value="ECO:0007669"/>
    <property type="project" value="TreeGrafter"/>
</dbReference>
<dbReference type="PROSITE" id="PS50075">
    <property type="entry name" value="CARRIER"/>
    <property type="match status" value="1"/>
</dbReference>
<evidence type="ECO:0000313" key="4">
    <source>
        <dbReference type="EMBL" id="EAU61741.1"/>
    </source>
</evidence>
<dbReference type="GO" id="GO:0047879">
    <property type="term" value="F:erythronolide synthase activity"/>
    <property type="evidence" value="ECO:0007669"/>
    <property type="project" value="UniProtKB-EC"/>
</dbReference>
<dbReference type="GO" id="GO:0031177">
    <property type="term" value="F:phosphopantetheine binding"/>
    <property type="evidence" value="ECO:0007669"/>
    <property type="project" value="InterPro"/>
</dbReference>
<dbReference type="Proteomes" id="UP000032702">
    <property type="component" value="Unassembled WGS sequence"/>
</dbReference>
<keyword evidence="1" id="KW-0596">Phosphopantetheine</keyword>
<dbReference type="EC" id="2.3.1.94" evidence="4"/>
<evidence type="ECO:0000256" key="2">
    <source>
        <dbReference type="ARBA" id="ARBA00022553"/>
    </source>
</evidence>
<dbReference type="SUPFAM" id="SSF47336">
    <property type="entry name" value="ACP-like"/>
    <property type="match status" value="1"/>
</dbReference>
<dbReference type="InterPro" id="IPR016039">
    <property type="entry name" value="Thiolase-like"/>
</dbReference>
<dbReference type="AlphaFoldDB" id="Q08MN4"/>
<keyword evidence="4" id="KW-0808">Transferase</keyword>
<gene>
    <name evidence="4" type="ORF">STIAU_0243</name>
</gene>
<dbReference type="EMBL" id="AAMD01000344">
    <property type="protein sequence ID" value="EAU61741.1"/>
    <property type="molecule type" value="Genomic_DNA"/>
</dbReference>
<comment type="caution">
    <text evidence="4">The sequence shown here is derived from an EMBL/GenBank/DDBJ whole genome shotgun (WGS) entry which is preliminary data.</text>
</comment>
<dbReference type="GO" id="GO:0006633">
    <property type="term" value="P:fatty acid biosynthetic process"/>
    <property type="evidence" value="ECO:0007669"/>
    <property type="project" value="TreeGrafter"/>
</dbReference>
<proteinExistence type="predicted"/>
<dbReference type="Pfam" id="PF00550">
    <property type="entry name" value="PP-binding"/>
    <property type="match status" value="1"/>
</dbReference>
<reference evidence="4 5" key="1">
    <citation type="submission" date="2006-04" db="EMBL/GenBank/DDBJ databases">
        <authorList>
            <person name="Nierman W.C."/>
        </authorList>
    </citation>
    <scope>NUCLEOTIDE SEQUENCE [LARGE SCALE GENOMIC DNA]</scope>
    <source>
        <strain evidence="4 5">DW4/3-1</strain>
    </source>
</reference>
<dbReference type="InterPro" id="IPR020806">
    <property type="entry name" value="PKS_PP-bd"/>
</dbReference>
<dbReference type="SMART" id="SM00823">
    <property type="entry name" value="PKS_PP"/>
    <property type="match status" value="1"/>
</dbReference>
<dbReference type="GO" id="GO:0071770">
    <property type="term" value="P:DIM/DIP cell wall layer assembly"/>
    <property type="evidence" value="ECO:0007669"/>
    <property type="project" value="TreeGrafter"/>
</dbReference>
<dbReference type="Gene3D" id="1.10.1200.10">
    <property type="entry name" value="ACP-like"/>
    <property type="match status" value="1"/>
</dbReference>
<dbReference type="PANTHER" id="PTHR43775:SF37">
    <property type="entry name" value="SI:DKEY-61P9.11"/>
    <property type="match status" value="1"/>
</dbReference>
<protein>
    <submittedName>
        <fullName evidence="4">Erythronolide synthase, modules 3 and 4</fullName>
        <ecNumber evidence="4">2.3.1.94</ecNumber>
    </submittedName>
</protein>
<evidence type="ECO:0000313" key="5">
    <source>
        <dbReference type="Proteomes" id="UP000032702"/>
    </source>
</evidence>
<dbReference type="GO" id="GO:0005886">
    <property type="term" value="C:plasma membrane"/>
    <property type="evidence" value="ECO:0007669"/>
    <property type="project" value="TreeGrafter"/>
</dbReference>
<dbReference type="Pfam" id="PF00109">
    <property type="entry name" value="ketoacyl-synt"/>
    <property type="match status" value="1"/>
</dbReference>